<dbReference type="SUPFAM" id="SSF52218">
    <property type="entry name" value="Flavoproteins"/>
    <property type="match status" value="1"/>
</dbReference>
<evidence type="ECO:0000313" key="3">
    <source>
        <dbReference type="Proteomes" id="UP000655287"/>
    </source>
</evidence>
<accession>A0A919QYP0</accession>
<dbReference type="GO" id="GO:0005829">
    <property type="term" value="C:cytosol"/>
    <property type="evidence" value="ECO:0007669"/>
    <property type="project" value="TreeGrafter"/>
</dbReference>
<gene>
    <name evidence="2" type="ORF">Sru01_15810</name>
</gene>
<dbReference type="Proteomes" id="UP000655287">
    <property type="component" value="Unassembled WGS sequence"/>
</dbReference>
<dbReference type="EMBL" id="BOOU01000024">
    <property type="protein sequence ID" value="GII76599.1"/>
    <property type="molecule type" value="Genomic_DNA"/>
</dbReference>
<dbReference type="InterPro" id="IPR005025">
    <property type="entry name" value="FMN_Rdtase-like_dom"/>
</dbReference>
<dbReference type="GO" id="GO:0016491">
    <property type="term" value="F:oxidoreductase activity"/>
    <property type="evidence" value="ECO:0007669"/>
    <property type="project" value="InterPro"/>
</dbReference>
<dbReference type="PANTHER" id="PTHR30543">
    <property type="entry name" value="CHROMATE REDUCTASE"/>
    <property type="match status" value="1"/>
</dbReference>
<name>A0A919QYP0_9ACTN</name>
<evidence type="ECO:0000259" key="1">
    <source>
        <dbReference type="Pfam" id="PF03358"/>
    </source>
</evidence>
<dbReference type="PANTHER" id="PTHR30543:SF21">
    <property type="entry name" value="NAD(P)H-DEPENDENT FMN REDUCTASE LOT6"/>
    <property type="match status" value="1"/>
</dbReference>
<reference evidence="2" key="1">
    <citation type="submission" date="2021-01" db="EMBL/GenBank/DDBJ databases">
        <title>Whole genome shotgun sequence of Sphaerisporangium rufum NBRC 109079.</title>
        <authorList>
            <person name="Komaki H."/>
            <person name="Tamura T."/>
        </authorList>
    </citation>
    <scope>NUCLEOTIDE SEQUENCE</scope>
    <source>
        <strain evidence="2">NBRC 109079</strain>
    </source>
</reference>
<evidence type="ECO:0000313" key="2">
    <source>
        <dbReference type="EMBL" id="GII76599.1"/>
    </source>
</evidence>
<dbReference type="InterPro" id="IPR029039">
    <property type="entry name" value="Flavoprotein-like_sf"/>
</dbReference>
<protein>
    <submittedName>
        <fullName evidence="2">FMN reductase</fullName>
    </submittedName>
</protein>
<dbReference type="Pfam" id="PF03358">
    <property type="entry name" value="FMN_red"/>
    <property type="match status" value="1"/>
</dbReference>
<dbReference type="RefSeq" id="WP_203983228.1">
    <property type="nucleotide sequence ID" value="NZ_BOOU01000024.1"/>
</dbReference>
<proteinExistence type="predicted"/>
<comment type="caution">
    <text evidence="2">The sequence shown here is derived from an EMBL/GenBank/DDBJ whole genome shotgun (WGS) entry which is preliminary data.</text>
</comment>
<dbReference type="InterPro" id="IPR050712">
    <property type="entry name" value="NAD(P)H-dep_reductase"/>
</dbReference>
<feature type="domain" description="NADPH-dependent FMN reductase-like" evidence="1">
    <location>
        <begin position="1"/>
        <end position="135"/>
    </location>
</feature>
<organism evidence="2 3">
    <name type="scientific">Sphaerisporangium rufum</name>
    <dbReference type="NCBI Taxonomy" id="1381558"/>
    <lineage>
        <taxon>Bacteria</taxon>
        <taxon>Bacillati</taxon>
        <taxon>Actinomycetota</taxon>
        <taxon>Actinomycetes</taxon>
        <taxon>Streptosporangiales</taxon>
        <taxon>Streptosporangiaceae</taxon>
        <taxon>Sphaerisporangium</taxon>
    </lineage>
</organism>
<keyword evidence="3" id="KW-1185">Reference proteome</keyword>
<dbReference type="GO" id="GO:0010181">
    <property type="term" value="F:FMN binding"/>
    <property type="evidence" value="ECO:0007669"/>
    <property type="project" value="TreeGrafter"/>
</dbReference>
<sequence>MRVVGIAGSLLPGAHIRRLLEAVGRELPPPAEFEIWERLAEVPPLEDRAMPACVADLCQTLAGADGLLVAAPAHSVMPAQLGHALDWLASQHGGTALLGKPVAVVTACASPHESMWAQIQLRRALGAAGAAVQGADLATPPGTVPLDADGRIGDPMARERLQSVVAHLRSPSLARFLA</sequence>
<dbReference type="Gene3D" id="3.40.50.360">
    <property type="match status" value="1"/>
</dbReference>
<dbReference type="AlphaFoldDB" id="A0A919QYP0"/>